<accession>A0A9J6CKU5</accession>
<proteinExistence type="predicted"/>
<reference evidence="1" key="1">
    <citation type="submission" date="2021-03" db="EMBL/GenBank/DDBJ databases">
        <title>Chromosome level genome of the anhydrobiotic midge Polypedilum vanderplanki.</title>
        <authorList>
            <person name="Yoshida Y."/>
            <person name="Kikawada T."/>
            <person name="Gusev O."/>
        </authorList>
    </citation>
    <scope>NUCLEOTIDE SEQUENCE</scope>
    <source>
        <strain evidence="1">NIAS01</strain>
        <tissue evidence="1">Whole body or cell culture</tissue>
    </source>
</reference>
<protein>
    <submittedName>
        <fullName evidence="1">Uncharacterized protein</fullName>
    </submittedName>
</protein>
<dbReference type="OrthoDB" id="10426442at2759"/>
<keyword evidence="2" id="KW-1185">Reference proteome</keyword>
<dbReference type="EMBL" id="JADBJN010000001">
    <property type="protein sequence ID" value="KAG5682573.1"/>
    <property type="molecule type" value="Genomic_DNA"/>
</dbReference>
<organism evidence="1 2">
    <name type="scientific">Polypedilum vanderplanki</name>
    <name type="common">Sleeping chironomid midge</name>
    <dbReference type="NCBI Taxonomy" id="319348"/>
    <lineage>
        <taxon>Eukaryota</taxon>
        <taxon>Metazoa</taxon>
        <taxon>Ecdysozoa</taxon>
        <taxon>Arthropoda</taxon>
        <taxon>Hexapoda</taxon>
        <taxon>Insecta</taxon>
        <taxon>Pterygota</taxon>
        <taxon>Neoptera</taxon>
        <taxon>Endopterygota</taxon>
        <taxon>Diptera</taxon>
        <taxon>Nematocera</taxon>
        <taxon>Chironomoidea</taxon>
        <taxon>Chironomidae</taxon>
        <taxon>Chironominae</taxon>
        <taxon>Polypedilum</taxon>
        <taxon>Polypedilum</taxon>
    </lineage>
</organism>
<evidence type="ECO:0000313" key="1">
    <source>
        <dbReference type="EMBL" id="KAG5682573.1"/>
    </source>
</evidence>
<name>A0A9J6CKU5_POLVA</name>
<comment type="caution">
    <text evidence="1">The sequence shown here is derived from an EMBL/GenBank/DDBJ whole genome shotgun (WGS) entry which is preliminary data.</text>
</comment>
<dbReference type="AlphaFoldDB" id="A0A9J6CKU5"/>
<sequence>MKLPAFLYILFSHYHIYYVSGKGLTMIKRGCIANDLQHNQLLNSSFSIGPVAREVVCNNILKSIRQNVIDDAVTAQVKNYEYLNNDDDIKIYKECLQELIERNNLTNFLIKSFMYREEEIENHIRFKNIEIEIMKTFDYLCFKNKFDDDFNQKFPNLFTRFENETNQICLINLLRQKEIIEEDFEIEFDMSDVANIECPEINEEILKDETDANKLIYQKEIVNDEEIRNCAINERTKIGYITSYYRFLAYSMSHDDRKNEERKKFLIILRQANENAIKCFISGYEYL</sequence>
<evidence type="ECO:0000313" key="2">
    <source>
        <dbReference type="Proteomes" id="UP001107558"/>
    </source>
</evidence>
<gene>
    <name evidence="1" type="ORF">PVAND_011918</name>
</gene>
<dbReference type="Proteomes" id="UP001107558">
    <property type="component" value="Chromosome 1"/>
</dbReference>